<dbReference type="OrthoDB" id="7822595at2"/>
<name>A3VDL1_9RHOB</name>
<accession>A3VDL1</accession>
<proteinExistence type="predicted"/>
<dbReference type="Pfam" id="PF03480">
    <property type="entry name" value="DctP"/>
    <property type="match status" value="1"/>
</dbReference>
<evidence type="ECO:0000313" key="6">
    <source>
        <dbReference type="Proteomes" id="UP000002931"/>
    </source>
</evidence>
<dbReference type="RefSeq" id="WP_008328483.1">
    <property type="nucleotide sequence ID" value="NZ_CH902578.1"/>
</dbReference>
<keyword evidence="2 4" id="KW-0732">Signal</keyword>
<dbReference type="InterPro" id="IPR038404">
    <property type="entry name" value="TRAP_DctP_sf"/>
</dbReference>
<keyword evidence="3" id="KW-0574">Periplasm</keyword>
<sequence length="328" mass="34567">MKYTVICAAALIVGASSAFAQTKLTFASPAPAPTPLHAAVLEGWAQKVTEDSNGTLEVELVTGGTLAAHGQVLDRVTQGVVQIGWDIQGYYPGKFPKTEVVALPFGFDTSENGTVAMNKLLEDGTIASEYQDVKVLNLFTFPNGYLLSSKPTASLADAAGQKISGINPTRQSIAGAVDGVPVSLSITDWYQGLSRGTIDGAIESYSAVAPFRLQEVTGNALEVPLGGNAAFMFMNQDVFDGLPDEAKAAIENNSGAEFDRQMGAFWDGAAGYGRKLMTDAGATITTPDEAQMAEWETALQPIIDAWVESVDGGEDILDKFHEAASADM</sequence>
<protein>
    <submittedName>
        <fullName evidence="5">TRAP family transporter, periplasmic substrate binding subunit</fullName>
    </submittedName>
</protein>
<dbReference type="eggNOG" id="COG1638">
    <property type="taxonomic scope" value="Bacteria"/>
</dbReference>
<dbReference type="Proteomes" id="UP000002931">
    <property type="component" value="Unassembled WGS sequence"/>
</dbReference>
<dbReference type="AlphaFoldDB" id="A3VDL1"/>
<dbReference type="EMBL" id="AAMT01000004">
    <property type="protein sequence ID" value="EAQ13600.1"/>
    <property type="molecule type" value="Genomic_DNA"/>
</dbReference>
<dbReference type="CDD" id="cd13665">
    <property type="entry name" value="PBP2_TRAP_Dctp3_4"/>
    <property type="match status" value="1"/>
</dbReference>
<gene>
    <name evidence="5" type="ORF">RB2654_02764</name>
</gene>
<dbReference type="GO" id="GO:0042597">
    <property type="term" value="C:periplasmic space"/>
    <property type="evidence" value="ECO:0007669"/>
    <property type="project" value="UniProtKB-SubCell"/>
</dbReference>
<dbReference type="HOGENOM" id="CLU_036176_2_0_5"/>
<evidence type="ECO:0000256" key="2">
    <source>
        <dbReference type="ARBA" id="ARBA00022729"/>
    </source>
</evidence>
<keyword evidence="6" id="KW-1185">Reference proteome</keyword>
<evidence type="ECO:0000313" key="5">
    <source>
        <dbReference type="EMBL" id="EAQ13600.1"/>
    </source>
</evidence>
<feature type="signal peptide" evidence="4">
    <location>
        <begin position="1"/>
        <end position="20"/>
    </location>
</feature>
<dbReference type="Gene3D" id="3.40.190.170">
    <property type="entry name" value="Bacterial extracellular solute-binding protein, family 7"/>
    <property type="match status" value="1"/>
</dbReference>
<evidence type="ECO:0000256" key="4">
    <source>
        <dbReference type="SAM" id="SignalP"/>
    </source>
</evidence>
<comment type="subcellular location">
    <subcellularLocation>
        <location evidence="1">Periplasm</location>
    </subcellularLocation>
</comment>
<evidence type="ECO:0000256" key="1">
    <source>
        <dbReference type="ARBA" id="ARBA00004418"/>
    </source>
</evidence>
<dbReference type="NCBIfam" id="NF037995">
    <property type="entry name" value="TRAP_S1"/>
    <property type="match status" value="1"/>
</dbReference>
<dbReference type="PANTHER" id="PTHR33376">
    <property type="match status" value="1"/>
</dbReference>
<reference evidence="5 6" key="1">
    <citation type="journal article" date="2010" name="J. Bacteriol.">
        <title>Genome sequences of Pelagibaca bermudensis HTCC2601T and Maritimibacter alkaliphilus HTCC2654T, the type strains of two marine Roseobacter genera.</title>
        <authorList>
            <person name="Thrash J.C."/>
            <person name="Cho J.C."/>
            <person name="Ferriera S."/>
            <person name="Johnson J."/>
            <person name="Vergin K.L."/>
            <person name="Giovannoni S.J."/>
        </authorList>
    </citation>
    <scope>NUCLEOTIDE SEQUENCE [LARGE SCALE GENOMIC DNA]</scope>
    <source>
        <strain evidence="5 6">HTCC2654</strain>
    </source>
</reference>
<dbReference type="InterPro" id="IPR018389">
    <property type="entry name" value="DctP_fam"/>
</dbReference>
<feature type="chain" id="PRO_5002661689" evidence="4">
    <location>
        <begin position="21"/>
        <end position="328"/>
    </location>
</feature>
<evidence type="ECO:0000256" key="3">
    <source>
        <dbReference type="ARBA" id="ARBA00022764"/>
    </source>
</evidence>
<dbReference type="PANTHER" id="PTHR33376:SF15">
    <property type="entry name" value="BLL6794 PROTEIN"/>
    <property type="match status" value="1"/>
</dbReference>
<dbReference type="STRING" id="314271.RB2654_02764"/>
<comment type="caution">
    <text evidence="5">The sequence shown here is derived from an EMBL/GenBank/DDBJ whole genome shotgun (WGS) entry which is preliminary data.</text>
</comment>
<dbReference type="GO" id="GO:0055085">
    <property type="term" value="P:transmembrane transport"/>
    <property type="evidence" value="ECO:0007669"/>
    <property type="project" value="InterPro"/>
</dbReference>
<organism evidence="5 6">
    <name type="scientific">Maritimibacter alkaliphilus HTCC2654</name>
    <dbReference type="NCBI Taxonomy" id="314271"/>
    <lineage>
        <taxon>Bacteria</taxon>
        <taxon>Pseudomonadati</taxon>
        <taxon>Pseudomonadota</taxon>
        <taxon>Alphaproteobacteria</taxon>
        <taxon>Rhodobacterales</taxon>
        <taxon>Roseobacteraceae</taxon>
        <taxon>Maritimibacter</taxon>
    </lineage>
</organism>